<evidence type="ECO:0000313" key="3">
    <source>
        <dbReference type="Proteomes" id="UP000276128"/>
    </source>
</evidence>
<dbReference type="Proteomes" id="UP000276128">
    <property type="component" value="Unassembled WGS sequence"/>
</dbReference>
<feature type="compositionally biased region" description="Basic and acidic residues" evidence="1">
    <location>
        <begin position="104"/>
        <end position="113"/>
    </location>
</feature>
<dbReference type="EMBL" id="RXHU01000082">
    <property type="protein sequence ID" value="RTE05509.1"/>
    <property type="molecule type" value="Genomic_DNA"/>
</dbReference>
<protein>
    <recommendedName>
        <fullName evidence="4">Replicative helicase inhibitor G39P N-terminal domain-containing protein</fullName>
    </recommendedName>
</protein>
<dbReference type="OrthoDB" id="2625859at2"/>
<accession>A0A430J7G8</accession>
<organism evidence="2 3">
    <name type="scientific">Paenibacillus whitsoniae</name>
    <dbReference type="NCBI Taxonomy" id="2496558"/>
    <lineage>
        <taxon>Bacteria</taxon>
        <taxon>Bacillati</taxon>
        <taxon>Bacillota</taxon>
        <taxon>Bacilli</taxon>
        <taxon>Bacillales</taxon>
        <taxon>Paenibacillaceae</taxon>
        <taxon>Paenibacillus</taxon>
    </lineage>
</organism>
<comment type="caution">
    <text evidence="2">The sequence shown here is derived from an EMBL/GenBank/DDBJ whole genome shotgun (WGS) entry which is preliminary data.</text>
</comment>
<evidence type="ECO:0000313" key="2">
    <source>
        <dbReference type="EMBL" id="RTE05509.1"/>
    </source>
</evidence>
<dbReference type="Gene3D" id="1.10.8.200">
    <property type="entry name" value="Replisome organizer (g39p helicase loader/inhibitor protein)"/>
    <property type="match status" value="1"/>
</dbReference>
<name>A0A430J7G8_9BACL</name>
<reference evidence="2 3" key="1">
    <citation type="submission" date="2018-12" db="EMBL/GenBank/DDBJ databases">
        <title>Bacillus ochoae sp. nov., Paenibacillus whitsoniae sp. nov., Paenibacillus spiritus sp. nov. Isolated from the Mars Exploration Rover during spacecraft assembly.</title>
        <authorList>
            <person name="Seuylemezian A."/>
            <person name="Vaishampayan P."/>
        </authorList>
    </citation>
    <scope>NUCLEOTIDE SEQUENCE [LARGE SCALE GENOMIC DNA]</scope>
    <source>
        <strain evidence="2 3">MER 54</strain>
    </source>
</reference>
<sequence>MNMSEVFDLMFEIKKNYAAFDVSDDEVDRHYKYLKDFPFDAAMRNLDAYVKANSYPPKIADIRGRLGDQIDSERSKLQAAENEAYLVHWSLKKSEPPPNYWQSVRERLNGGQS</sequence>
<evidence type="ECO:0008006" key="4">
    <source>
        <dbReference type="Google" id="ProtNLM"/>
    </source>
</evidence>
<dbReference type="AlphaFoldDB" id="A0A430J7G8"/>
<evidence type="ECO:0000256" key="1">
    <source>
        <dbReference type="SAM" id="MobiDB-lite"/>
    </source>
</evidence>
<feature type="region of interest" description="Disordered" evidence="1">
    <location>
        <begin position="94"/>
        <end position="113"/>
    </location>
</feature>
<gene>
    <name evidence="2" type="ORF">EJQ19_25140</name>
</gene>
<keyword evidence="3" id="KW-1185">Reference proteome</keyword>
<proteinExistence type="predicted"/>